<dbReference type="Proteomes" id="UP000681967">
    <property type="component" value="Unassembled WGS sequence"/>
</dbReference>
<evidence type="ECO:0000313" key="3">
    <source>
        <dbReference type="Proteomes" id="UP000676336"/>
    </source>
</evidence>
<organism evidence="2 3">
    <name type="scientific">Rotaria magnacalcarata</name>
    <dbReference type="NCBI Taxonomy" id="392030"/>
    <lineage>
        <taxon>Eukaryota</taxon>
        <taxon>Metazoa</taxon>
        <taxon>Spiralia</taxon>
        <taxon>Gnathifera</taxon>
        <taxon>Rotifera</taxon>
        <taxon>Eurotatoria</taxon>
        <taxon>Bdelloidea</taxon>
        <taxon>Philodinida</taxon>
        <taxon>Philodinidae</taxon>
        <taxon>Rotaria</taxon>
    </lineage>
</organism>
<comment type="caution">
    <text evidence="2">The sequence shown here is derived from an EMBL/GenBank/DDBJ whole genome shotgun (WGS) entry which is preliminary data.</text>
</comment>
<reference evidence="2" key="1">
    <citation type="submission" date="2021-02" db="EMBL/GenBank/DDBJ databases">
        <authorList>
            <person name="Nowell W R."/>
        </authorList>
    </citation>
    <scope>NUCLEOTIDE SEQUENCE</scope>
</reference>
<dbReference type="AlphaFoldDB" id="A0A8S3DCX7"/>
<dbReference type="Proteomes" id="UP000676336">
    <property type="component" value="Unassembled WGS sequence"/>
</dbReference>
<evidence type="ECO:0000313" key="2">
    <source>
        <dbReference type="EMBL" id="CAF5004310.1"/>
    </source>
</evidence>
<feature type="non-terminal residue" evidence="2">
    <location>
        <position position="1"/>
    </location>
</feature>
<dbReference type="EMBL" id="CAJOBI010205662">
    <property type="protein sequence ID" value="CAF5004310.1"/>
    <property type="molecule type" value="Genomic_DNA"/>
</dbReference>
<proteinExistence type="predicted"/>
<evidence type="ECO:0000313" key="1">
    <source>
        <dbReference type="EMBL" id="CAF4846905.1"/>
    </source>
</evidence>
<name>A0A8S3DCX7_9BILA</name>
<sequence>MELCKRIYHENSSQLKILNEFEHNYLSSNALWWYTFDSFLYQLLNKSLHSINIDLLYLLQFFIHELTRQL</sequence>
<gene>
    <name evidence="1" type="ORF">BYL167_LOCUS50044</name>
    <name evidence="2" type="ORF">SMN809_LOCUS56892</name>
</gene>
<feature type="non-terminal residue" evidence="2">
    <location>
        <position position="70"/>
    </location>
</feature>
<protein>
    <submittedName>
        <fullName evidence="2">Uncharacterized protein</fullName>
    </submittedName>
</protein>
<accession>A0A8S3DCX7</accession>
<dbReference type="EMBL" id="CAJOBH010151271">
    <property type="protein sequence ID" value="CAF4846905.1"/>
    <property type="molecule type" value="Genomic_DNA"/>
</dbReference>